<gene>
    <name evidence="1" type="ORF">GCM10017643_26880</name>
</gene>
<reference evidence="1" key="2">
    <citation type="submission" date="2023-01" db="EMBL/GenBank/DDBJ databases">
        <authorList>
            <person name="Sun Q."/>
            <person name="Evtushenko L."/>
        </authorList>
    </citation>
    <scope>NUCLEOTIDE SEQUENCE</scope>
    <source>
        <strain evidence="1">VKM B-2484</strain>
    </source>
</reference>
<keyword evidence="2" id="KW-1185">Reference proteome</keyword>
<proteinExistence type="predicted"/>
<dbReference type="Proteomes" id="UP001143370">
    <property type="component" value="Unassembled WGS sequence"/>
</dbReference>
<dbReference type="EMBL" id="BSFJ01000018">
    <property type="protein sequence ID" value="GLK72572.1"/>
    <property type="molecule type" value="Genomic_DNA"/>
</dbReference>
<evidence type="ECO:0000313" key="2">
    <source>
        <dbReference type="Proteomes" id="UP001143370"/>
    </source>
</evidence>
<name>A0A9W6J896_9HYPH</name>
<accession>A0A9W6J896</accession>
<sequence>MSVRDLDPAIAEDFARMAAAYAKQAGMEGIEGIHGRLALAFAEPATLAIFEETLRRSDRADLVQAVTTICCTLMVNALVYASKDPRIVCSVAKHFHEMLREQFEAAISGKAEGLRVMITESGPFEVTRMGTPS</sequence>
<organism evidence="1 2">
    <name type="scientific">Ancylobacter dichloromethanicus</name>
    <dbReference type="NCBI Taxonomy" id="518825"/>
    <lineage>
        <taxon>Bacteria</taxon>
        <taxon>Pseudomonadati</taxon>
        <taxon>Pseudomonadota</taxon>
        <taxon>Alphaproteobacteria</taxon>
        <taxon>Hyphomicrobiales</taxon>
        <taxon>Xanthobacteraceae</taxon>
        <taxon>Ancylobacter</taxon>
    </lineage>
</organism>
<dbReference type="AlphaFoldDB" id="A0A9W6J896"/>
<comment type="caution">
    <text evidence="1">The sequence shown here is derived from an EMBL/GenBank/DDBJ whole genome shotgun (WGS) entry which is preliminary data.</text>
</comment>
<protein>
    <submittedName>
        <fullName evidence="1">Uncharacterized protein</fullName>
    </submittedName>
</protein>
<dbReference type="RefSeq" id="WP_213371116.1">
    <property type="nucleotide sequence ID" value="NZ_BSFJ01000018.1"/>
</dbReference>
<reference evidence="1" key="1">
    <citation type="journal article" date="2014" name="Int. J. Syst. Evol. Microbiol.">
        <title>Complete genome sequence of Corynebacterium casei LMG S-19264T (=DSM 44701T), isolated from a smear-ripened cheese.</title>
        <authorList>
            <consortium name="US DOE Joint Genome Institute (JGI-PGF)"/>
            <person name="Walter F."/>
            <person name="Albersmeier A."/>
            <person name="Kalinowski J."/>
            <person name="Ruckert C."/>
        </authorList>
    </citation>
    <scope>NUCLEOTIDE SEQUENCE</scope>
    <source>
        <strain evidence="1">VKM B-2484</strain>
    </source>
</reference>
<evidence type="ECO:0000313" key="1">
    <source>
        <dbReference type="EMBL" id="GLK72572.1"/>
    </source>
</evidence>